<evidence type="ECO:0000313" key="10">
    <source>
        <dbReference type="EMBL" id="AXV08388.1"/>
    </source>
</evidence>
<keyword evidence="8" id="KW-1133">Transmembrane helix</keyword>
<evidence type="ECO:0000256" key="8">
    <source>
        <dbReference type="SAM" id="Phobius"/>
    </source>
</evidence>
<dbReference type="RefSeq" id="WP_114592736.1">
    <property type="nucleotide sequence ID" value="NZ_CP031165.1"/>
</dbReference>
<accession>A0A346Y1P1</accession>
<keyword evidence="6" id="KW-0067">ATP-binding</keyword>
<dbReference type="SMART" id="SM00220">
    <property type="entry name" value="S_TKc"/>
    <property type="match status" value="1"/>
</dbReference>
<evidence type="ECO:0000256" key="6">
    <source>
        <dbReference type="ARBA" id="ARBA00022840"/>
    </source>
</evidence>
<gene>
    <name evidence="10" type="ORF">DVS28_a3715</name>
</gene>
<dbReference type="Pfam" id="PF07676">
    <property type="entry name" value="PD40"/>
    <property type="match status" value="1"/>
</dbReference>
<dbReference type="GO" id="GO:0004674">
    <property type="term" value="F:protein serine/threonine kinase activity"/>
    <property type="evidence" value="ECO:0007669"/>
    <property type="project" value="UniProtKB-KW"/>
</dbReference>
<keyword evidence="2 10" id="KW-0723">Serine/threonine-protein kinase</keyword>
<keyword evidence="8" id="KW-0812">Transmembrane</keyword>
<evidence type="ECO:0000256" key="5">
    <source>
        <dbReference type="ARBA" id="ARBA00022777"/>
    </source>
</evidence>
<name>A0A346Y1P1_9ACTN</name>
<dbReference type="PANTHER" id="PTHR43289">
    <property type="entry name" value="MITOGEN-ACTIVATED PROTEIN KINASE KINASE KINASE 20-RELATED"/>
    <property type="match status" value="1"/>
</dbReference>
<dbReference type="EMBL" id="CP031165">
    <property type="protein sequence ID" value="AXV08388.1"/>
    <property type="molecule type" value="Genomic_DNA"/>
</dbReference>
<keyword evidence="11" id="KW-1185">Reference proteome</keyword>
<dbReference type="Gene3D" id="2.120.10.30">
    <property type="entry name" value="TolB, C-terminal domain"/>
    <property type="match status" value="2"/>
</dbReference>
<organism evidence="10 11">
    <name type="scientific">Euzebya pacifica</name>
    <dbReference type="NCBI Taxonomy" id="1608957"/>
    <lineage>
        <taxon>Bacteria</taxon>
        <taxon>Bacillati</taxon>
        <taxon>Actinomycetota</taxon>
        <taxon>Nitriliruptoria</taxon>
        <taxon>Euzebyales</taxon>
    </lineage>
</organism>
<evidence type="ECO:0000259" key="9">
    <source>
        <dbReference type="PROSITE" id="PS50011"/>
    </source>
</evidence>
<feature type="transmembrane region" description="Helical" evidence="8">
    <location>
        <begin position="438"/>
        <end position="459"/>
    </location>
</feature>
<feature type="compositionally biased region" description="Low complexity" evidence="7">
    <location>
        <begin position="331"/>
        <end position="395"/>
    </location>
</feature>
<dbReference type="PROSITE" id="PS50011">
    <property type="entry name" value="PROTEIN_KINASE_DOM"/>
    <property type="match status" value="1"/>
</dbReference>
<sequence length="813" mass="84239">MDVLPAGHEIGGYRIVRVAGRGAVGVVYEARHVTLGKRVAIKTLNRTFAKEQEFRARFDREAEGAASLDHPNITQVFDSGEQDGLPYLVMTYIDGPDLERVLVDRDRPLEPAQAVLICRAVAEALDAASEIGLAHRDVKPANILLQGWEEGKGRNPRVYLTDFGLTKHNAAATVTRTGQFVGTLLYMAPEQIEGKAVPASDQYSLACVLWECIVGLPPYLPAGGSNLSLLTAHLSDPIPVLSRDTKGRFPTAADAVLAKAMAKKADDRYPSCTAFMDAAAEALGLAPKPPETPRVSSGWGSAPAKPVADEPDEDDSGPAPVTTVISAEQMRASQTTPSTRPSPTSSRAPSGTSPQQPPHQQAPHQQAPHQQAPHQQAPHQQAPHQQAPHQQGPAAGLDPSGRSLQGQAWGGGPAGLPPGLPPSAYQAGRGSGSGSRTWIVVLLLILLAVVVGVVAFLLASGGDDSADAGNAPESAVAASTDPSEPEDVALQPVSDEGQDDEADGADGADATAPADDVGDVGPTDPTVTDPTPSSVPAAQQGRIAFVGDGRVWVQAADGSSAQEVLDVSGAGNGQPAWQPGHEAVLAVQDGRLVLVDLDSGASQVITEGPSHSDPAWFPDGQRIVFSAPDELGGRDLFVTDLEGNVAPLGLSARIDSGDSPSVLNRPAVSPLDESIAFHVNTANGLDIWVQRPDGTVELAAGEPGSDDFHPAFGTSGELIWSSNRSGVERVYVRRAGSSEDIEVAMPPGASVKDADVSPCGDVLVVQLDDPADGGSRIAYRGLGPGSGPLEQVPVPEGVADATDPSWAGQSCPA</sequence>
<protein>
    <recommendedName>
        <fullName evidence="1">non-specific serine/threonine protein kinase</fullName>
        <ecNumber evidence="1">2.7.11.1</ecNumber>
    </recommendedName>
</protein>
<dbReference type="Pfam" id="PF00069">
    <property type="entry name" value="Pkinase"/>
    <property type="match status" value="1"/>
</dbReference>
<keyword evidence="3" id="KW-0808">Transferase</keyword>
<dbReference type="SUPFAM" id="SSF82171">
    <property type="entry name" value="DPP6 N-terminal domain-like"/>
    <property type="match status" value="1"/>
</dbReference>
<dbReference type="CDD" id="cd14014">
    <property type="entry name" value="STKc_PknB_like"/>
    <property type="match status" value="1"/>
</dbReference>
<dbReference type="Gene3D" id="1.10.510.10">
    <property type="entry name" value="Transferase(Phosphotransferase) domain 1"/>
    <property type="match status" value="1"/>
</dbReference>
<evidence type="ECO:0000256" key="1">
    <source>
        <dbReference type="ARBA" id="ARBA00012513"/>
    </source>
</evidence>
<proteinExistence type="predicted"/>
<evidence type="ECO:0000313" key="11">
    <source>
        <dbReference type="Proteomes" id="UP000264006"/>
    </source>
</evidence>
<dbReference type="OrthoDB" id="9762169at2"/>
<dbReference type="Gene3D" id="3.30.200.20">
    <property type="entry name" value="Phosphorylase Kinase, domain 1"/>
    <property type="match status" value="1"/>
</dbReference>
<evidence type="ECO:0000256" key="4">
    <source>
        <dbReference type="ARBA" id="ARBA00022741"/>
    </source>
</evidence>
<keyword evidence="4" id="KW-0547">Nucleotide-binding</keyword>
<dbReference type="PANTHER" id="PTHR43289:SF6">
    <property type="entry name" value="SERINE_THREONINE-PROTEIN KINASE NEKL-3"/>
    <property type="match status" value="1"/>
</dbReference>
<dbReference type="InterPro" id="IPR011009">
    <property type="entry name" value="Kinase-like_dom_sf"/>
</dbReference>
<feature type="region of interest" description="Disordered" evidence="7">
    <location>
        <begin position="462"/>
        <end position="538"/>
    </location>
</feature>
<dbReference type="KEGG" id="euz:DVS28_a3715"/>
<evidence type="ECO:0000256" key="7">
    <source>
        <dbReference type="SAM" id="MobiDB-lite"/>
    </source>
</evidence>
<dbReference type="EC" id="2.7.11.1" evidence="1"/>
<dbReference type="AlphaFoldDB" id="A0A346Y1P1"/>
<feature type="compositionally biased region" description="Low complexity" evidence="7">
    <location>
        <begin position="507"/>
        <end position="536"/>
    </location>
</feature>
<keyword evidence="8" id="KW-0472">Membrane</keyword>
<dbReference type="InterPro" id="IPR008271">
    <property type="entry name" value="Ser/Thr_kinase_AS"/>
</dbReference>
<dbReference type="InterPro" id="IPR011659">
    <property type="entry name" value="WD40"/>
</dbReference>
<keyword evidence="5 10" id="KW-0418">Kinase</keyword>
<evidence type="ECO:0000256" key="3">
    <source>
        <dbReference type="ARBA" id="ARBA00022679"/>
    </source>
</evidence>
<feature type="region of interest" description="Disordered" evidence="7">
    <location>
        <begin position="780"/>
        <end position="813"/>
    </location>
</feature>
<dbReference type="PROSITE" id="PS00108">
    <property type="entry name" value="PROTEIN_KINASE_ST"/>
    <property type="match status" value="1"/>
</dbReference>
<dbReference type="InterPro" id="IPR011042">
    <property type="entry name" value="6-blade_b-propeller_TolB-like"/>
</dbReference>
<feature type="compositionally biased region" description="Acidic residues" evidence="7">
    <location>
        <begin position="496"/>
        <end position="506"/>
    </location>
</feature>
<dbReference type="Proteomes" id="UP000264006">
    <property type="component" value="Chromosome"/>
</dbReference>
<dbReference type="GO" id="GO:0005524">
    <property type="term" value="F:ATP binding"/>
    <property type="evidence" value="ECO:0007669"/>
    <property type="project" value="UniProtKB-KW"/>
</dbReference>
<evidence type="ECO:0000256" key="2">
    <source>
        <dbReference type="ARBA" id="ARBA00022527"/>
    </source>
</evidence>
<feature type="region of interest" description="Disordered" evidence="7">
    <location>
        <begin position="285"/>
        <end position="432"/>
    </location>
</feature>
<reference evidence="10 11" key="1">
    <citation type="submission" date="2018-09" db="EMBL/GenBank/DDBJ databases">
        <title>Complete genome sequence of Euzebya sp. DY32-46 isolated from seawater of Pacific Ocean.</title>
        <authorList>
            <person name="Xu L."/>
            <person name="Wu Y.-H."/>
            <person name="Xu X.-W."/>
        </authorList>
    </citation>
    <scope>NUCLEOTIDE SEQUENCE [LARGE SCALE GENOMIC DNA]</scope>
    <source>
        <strain evidence="10 11">DY32-46</strain>
    </source>
</reference>
<dbReference type="InterPro" id="IPR000719">
    <property type="entry name" value="Prot_kinase_dom"/>
</dbReference>
<dbReference type="SUPFAM" id="SSF56112">
    <property type="entry name" value="Protein kinase-like (PK-like)"/>
    <property type="match status" value="1"/>
</dbReference>
<feature type="domain" description="Protein kinase" evidence="9">
    <location>
        <begin position="13"/>
        <end position="283"/>
    </location>
</feature>